<dbReference type="Pfam" id="PF04615">
    <property type="entry name" value="Utp14"/>
    <property type="match status" value="1"/>
</dbReference>
<dbReference type="GO" id="GO:0006364">
    <property type="term" value="P:rRNA processing"/>
    <property type="evidence" value="ECO:0007669"/>
    <property type="project" value="InterPro"/>
</dbReference>
<dbReference type="GO" id="GO:0032040">
    <property type="term" value="C:small-subunit processome"/>
    <property type="evidence" value="ECO:0007669"/>
    <property type="project" value="InterPro"/>
</dbReference>
<feature type="compositionally biased region" description="Basic and acidic residues" evidence="4">
    <location>
        <begin position="545"/>
        <end position="554"/>
    </location>
</feature>
<comment type="subcellular location">
    <subcellularLocation>
        <location evidence="1">Nucleus</location>
        <location evidence="1">Nucleolus</location>
    </subcellularLocation>
</comment>
<feature type="compositionally biased region" description="Basic residues" evidence="4">
    <location>
        <begin position="304"/>
        <end position="324"/>
    </location>
</feature>
<evidence type="ECO:0008006" key="7">
    <source>
        <dbReference type="Google" id="ProtNLM"/>
    </source>
</evidence>
<feature type="region of interest" description="Disordered" evidence="4">
    <location>
        <begin position="531"/>
        <end position="667"/>
    </location>
</feature>
<accession>A0AAD3D523</accession>
<feature type="compositionally biased region" description="Acidic residues" evidence="4">
    <location>
        <begin position="329"/>
        <end position="339"/>
    </location>
</feature>
<dbReference type="PANTHER" id="PTHR14150:SF12">
    <property type="entry name" value="U3 SMALL NUCLEOLAR RNA-ASSOCIATED PROTEIN 14 HOMOLOG A"/>
    <property type="match status" value="1"/>
</dbReference>
<feature type="compositionally biased region" description="Acidic residues" evidence="4">
    <location>
        <begin position="258"/>
        <end position="271"/>
    </location>
</feature>
<dbReference type="Proteomes" id="UP001054902">
    <property type="component" value="Unassembled WGS sequence"/>
</dbReference>
<feature type="region of interest" description="Disordered" evidence="4">
    <location>
        <begin position="250"/>
        <end position="280"/>
    </location>
</feature>
<dbReference type="InterPro" id="IPR006709">
    <property type="entry name" value="SSU_processome_Utp14"/>
</dbReference>
<keyword evidence="6" id="KW-1185">Reference proteome</keyword>
<feature type="compositionally biased region" description="Acidic residues" evidence="4">
    <location>
        <begin position="476"/>
        <end position="486"/>
    </location>
</feature>
<dbReference type="AlphaFoldDB" id="A0AAD3D523"/>
<evidence type="ECO:0000256" key="3">
    <source>
        <dbReference type="ARBA" id="ARBA00023242"/>
    </source>
</evidence>
<proteinExistence type="predicted"/>
<evidence type="ECO:0000256" key="4">
    <source>
        <dbReference type="SAM" id="MobiDB-lite"/>
    </source>
</evidence>
<reference evidence="5 6" key="1">
    <citation type="journal article" date="2021" name="Sci. Rep.">
        <title>The genome of the diatom Chaetoceros tenuissimus carries an ancient integrated fragment of an extant virus.</title>
        <authorList>
            <person name="Hongo Y."/>
            <person name="Kimura K."/>
            <person name="Takaki Y."/>
            <person name="Yoshida Y."/>
            <person name="Baba S."/>
            <person name="Kobayashi G."/>
            <person name="Nagasaki K."/>
            <person name="Hano T."/>
            <person name="Tomaru Y."/>
        </authorList>
    </citation>
    <scope>NUCLEOTIDE SEQUENCE [LARGE SCALE GENOMIC DNA]</scope>
    <source>
        <strain evidence="5 6">NIES-3715</strain>
    </source>
</reference>
<feature type="region of interest" description="Disordered" evidence="4">
    <location>
        <begin position="1"/>
        <end position="119"/>
    </location>
</feature>
<feature type="region of interest" description="Disordered" evidence="4">
    <location>
        <begin position="684"/>
        <end position="757"/>
    </location>
</feature>
<evidence type="ECO:0000256" key="2">
    <source>
        <dbReference type="ARBA" id="ARBA00022553"/>
    </source>
</evidence>
<dbReference type="EMBL" id="BLLK01000060">
    <property type="protein sequence ID" value="GFH58001.1"/>
    <property type="molecule type" value="Genomic_DNA"/>
</dbReference>
<feature type="region of interest" description="Disordered" evidence="4">
    <location>
        <begin position="393"/>
        <end position="503"/>
    </location>
</feature>
<feature type="region of interest" description="Disordered" evidence="4">
    <location>
        <begin position="304"/>
        <end position="341"/>
    </location>
</feature>
<sequence length="841" mass="94656">MAKGRGPERTPQLVDHISESDDESIDDDEAFNSEDERQYGAMFKSSKSKQQDSDADSDSDDDSEQSYDEDSDGIASDDDDEEGDGGQYMLDLLNNLDKKDDIQEKKQDARKKLAHSAMMQESEFSTAIKGGELTMDQLMNGISDTKGFGNVQKTMKHMTPSLYDEQSSKKLKTTQVPVAKVVSERAQRKVAYEENAEEVAQWTTVAKANREAETLDFRPKDRIKISKDELVGKFEATTDFEKEMAAALEEAGAADEKDLMEDDDAFEDSDDDLGRNDLTEEEYRKRKGELAKMRALMFYEEQKRHHMNKIKSKKYRKIRKKQRSRLQEAENEEAAAQDEEYAKEFEEKAEMERMKERMSLKHRNTSKWAKRVLRRGKNVDIDTRRALSEQVRIGDELKKKMQGNQSDSEDEQDNLLEQARLLLADTEKDDNGGKKKGIFEMEFMKKGLQTQRERAKQEARELLMELEANEGMGSESDNDDDAEDGSDNEKQNKKKQAASAEEMEKVLPKGKLIAKSLEFGNSNAVAVSGAIDLDDGETGISSKKQQSESKKEIDVTLEDVDVEAVQKIKDAPKSSTPSSPSAKAKSKKTESESNPWMKNADSSDDEAEKEATKNSKRKKSAPAISRQGIINVSDAADILTGTNQGDNSNLPIVKDGGEMQNKEQSKIASLTQEQLVKQAFATASDKDIEDDFAKEKEAMRDRDDHTKKLQKDDKKVSGWGSWAGEGAPAPRPPKKLPKKLQAPDKKIQKRRRLDDGKKNVIISAKRMKKTAQFQVENIPFPYTSREQYDRAMAGSLGSEWNVSGATKAMTRPDIVTRAGKMIRPVSKKAKVKRAPLARTKF</sequence>
<feature type="compositionally biased region" description="Low complexity" evidence="4">
    <location>
        <begin position="573"/>
        <end position="583"/>
    </location>
</feature>
<feature type="compositionally biased region" description="Polar residues" evidence="4">
    <location>
        <begin position="640"/>
        <end position="650"/>
    </location>
</feature>
<feature type="compositionally biased region" description="Basic and acidic residues" evidence="4">
    <location>
        <begin position="691"/>
        <end position="716"/>
    </location>
</feature>
<feature type="compositionally biased region" description="Acidic residues" evidence="4">
    <location>
        <begin position="20"/>
        <end position="33"/>
    </location>
</feature>
<keyword evidence="2" id="KW-0597">Phosphoprotein</keyword>
<evidence type="ECO:0000256" key="1">
    <source>
        <dbReference type="ARBA" id="ARBA00004604"/>
    </source>
</evidence>
<feature type="compositionally biased region" description="Basic and acidic residues" evidence="4">
    <location>
        <begin position="655"/>
        <end position="665"/>
    </location>
</feature>
<evidence type="ECO:0000313" key="6">
    <source>
        <dbReference type="Proteomes" id="UP001054902"/>
    </source>
</evidence>
<name>A0AAD3D523_9STRA</name>
<comment type="caution">
    <text evidence="5">The sequence shown here is derived from an EMBL/GenBank/DDBJ whole genome shotgun (WGS) entry which is preliminary data.</text>
</comment>
<feature type="compositionally biased region" description="Acidic residues" evidence="4">
    <location>
        <begin position="53"/>
        <end position="84"/>
    </location>
</feature>
<gene>
    <name evidence="5" type="ORF">CTEN210_14477</name>
</gene>
<dbReference type="PANTHER" id="PTHR14150">
    <property type="entry name" value="U3 SMALL NUCLEOLAR RNA-ASSOCIATED PROTEIN 14"/>
    <property type="match status" value="1"/>
</dbReference>
<organism evidence="5 6">
    <name type="scientific">Chaetoceros tenuissimus</name>
    <dbReference type="NCBI Taxonomy" id="426638"/>
    <lineage>
        <taxon>Eukaryota</taxon>
        <taxon>Sar</taxon>
        <taxon>Stramenopiles</taxon>
        <taxon>Ochrophyta</taxon>
        <taxon>Bacillariophyta</taxon>
        <taxon>Coscinodiscophyceae</taxon>
        <taxon>Chaetocerotophycidae</taxon>
        <taxon>Chaetocerotales</taxon>
        <taxon>Chaetocerotaceae</taxon>
        <taxon>Chaetoceros</taxon>
    </lineage>
</organism>
<evidence type="ECO:0000313" key="5">
    <source>
        <dbReference type="EMBL" id="GFH58001.1"/>
    </source>
</evidence>
<feature type="compositionally biased region" description="Basic and acidic residues" evidence="4">
    <location>
        <begin position="741"/>
        <end position="757"/>
    </location>
</feature>
<protein>
    <recommendedName>
        <fullName evidence="7">U3 small nucleolar RNA-associated protein 14</fullName>
    </recommendedName>
</protein>
<feature type="compositionally biased region" description="Basic and acidic residues" evidence="4">
    <location>
        <begin position="96"/>
        <end position="111"/>
    </location>
</feature>
<keyword evidence="3" id="KW-0539">Nucleus</keyword>
<feature type="compositionally biased region" description="Basic and acidic residues" evidence="4">
    <location>
        <begin position="425"/>
        <end position="463"/>
    </location>
</feature>